<name>A0ABQ5UPA2_9HYPH</name>
<keyword evidence="1" id="KW-0732">Signal</keyword>
<dbReference type="InterPro" id="IPR002816">
    <property type="entry name" value="TraB/PrgY/GumN_fam"/>
</dbReference>
<organism evidence="2 3">
    <name type="scientific">Maritalea porphyrae</name>
    <dbReference type="NCBI Taxonomy" id="880732"/>
    <lineage>
        <taxon>Bacteria</taxon>
        <taxon>Pseudomonadati</taxon>
        <taxon>Pseudomonadota</taxon>
        <taxon>Alphaproteobacteria</taxon>
        <taxon>Hyphomicrobiales</taxon>
        <taxon>Devosiaceae</taxon>
        <taxon>Maritalea</taxon>
    </lineage>
</organism>
<dbReference type="PROSITE" id="PS51257">
    <property type="entry name" value="PROKAR_LIPOPROTEIN"/>
    <property type="match status" value="1"/>
</dbReference>
<dbReference type="CDD" id="cd14789">
    <property type="entry name" value="Tiki"/>
    <property type="match status" value="1"/>
</dbReference>
<evidence type="ECO:0008006" key="4">
    <source>
        <dbReference type="Google" id="ProtNLM"/>
    </source>
</evidence>
<dbReference type="PANTHER" id="PTHR40590">
    <property type="entry name" value="CYTOPLASMIC PROTEIN-RELATED"/>
    <property type="match status" value="1"/>
</dbReference>
<feature type="chain" id="PRO_5045205442" description="Polysaccharide biosynthesis protein GumN" evidence="1">
    <location>
        <begin position="24"/>
        <end position="340"/>
    </location>
</feature>
<evidence type="ECO:0000313" key="3">
    <source>
        <dbReference type="Proteomes" id="UP001161405"/>
    </source>
</evidence>
<proteinExistence type="predicted"/>
<reference evidence="2" key="1">
    <citation type="journal article" date="2014" name="Int. J. Syst. Evol. Microbiol.">
        <title>Complete genome of a new Firmicutes species belonging to the dominant human colonic microbiota ('Ruminococcus bicirculans') reveals two chromosomes and a selective capacity to utilize plant glucans.</title>
        <authorList>
            <consortium name="NISC Comparative Sequencing Program"/>
            <person name="Wegmann U."/>
            <person name="Louis P."/>
            <person name="Goesmann A."/>
            <person name="Henrissat B."/>
            <person name="Duncan S.H."/>
            <person name="Flint H.J."/>
        </authorList>
    </citation>
    <scope>NUCLEOTIDE SEQUENCE</scope>
    <source>
        <strain evidence="2">NBRC 107169</strain>
    </source>
</reference>
<evidence type="ECO:0000256" key="1">
    <source>
        <dbReference type="SAM" id="SignalP"/>
    </source>
</evidence>
<dbReference type="EMBL" id="BSNI01000002">
    <property type="protein sequence ID" value="GLQ16645.1"/>
    <property type="molecule type" value="Genomic_DNA"/>
</dbReference>
<dbReference type="Proteomes" id="UP001161405">
    <property type="component" value="Unassembled WGS sequence"/>
</dbReference>
<protein>
    <recommendedName>
        <fullName evidence="4">Polysaccharide biosynthesis protein GumN</fullName>
    </recommendedName>
</protein>
<dbReference type="RefSeq" id="WP_284362319.1">
    <property type="nucleotide sequence ID" value="NZ_BSNI01000002.1"/>
</dbReference>
<keyword evidence="3" id="KW-1185">Reference proteome</keyword>
<feature type="signal peptide" evidence="1">
    <location>
        <begin position="1"/>
        <end position="23"/>
    </location>
</feature>
<accession>A0ABQ5UPA2</accession>
<reference evidence="2" key="2">
    <citation type="submission" date="2023-01" db="EMBL/GenBank/DDBJ databases">
        <title>Draft genome sequence of Maritalea porphyrae strain NBRC 107169.</title>
        <authorList>
            <person name="Sun Q."/>
            <person name="Mori K."/>
        </authorList>
    </citation>
    <scope>NUCLEOTIDE SEQUENCE</scope>
    <source>
        <strain evidence="2">NBRC 107169</strain>
    </source>
</reference>
<dbReference type="PANTHER" id="PTHR40590:SF1">
    <property type="entry name" value="CYTOPLASMIC PROTEIN"/>
    <property type="match status" value="1"/>
</dbReference>
<dbReference type="Pfam" id="PF01963">
    <property type="entry name" value="TraB_PrgY_gumN"/>
    <property type="match status" value="1"/>
</dbReference>
<sequence>MLKTILGTALALTATLTSQTALASSACTYTNLYQEMQQADPSSYAKIKAQADATVNGEGIFWRVSHEDDAHVSYIFGTMHKSDPRITTLAKNVETALLSSKTYAGELDWETTAYEMGLIMGKNPEMMFQQNGEKLSDQLDPHTVEVVDQLLNQRGSDFDQIDPMQPWLSASLLANSLCDIENGVSEFSFLDRVLEIKAREADLKVVGLETVEQQFRAINAIDETFFLKSLEDAAIQHEQGIFDDVLQTASELYVSEEIGAMLPLMMHYSHTLKDGEADLLSFQRELLDIRNEGMVEKAVALHEEGPSFIAVGALHLIGETGLVEGFRNAGYAVERVELQR</sequence>
<evidence type="ECO:0000313" key="2">
    <source>
        <dbReference type="EMBL" id="GLQ16645.1"/>
    </source>
</evidence>
<comment type="caution">
    <text evidence="2">The sequence shown here is derived from an EMBL/GenBank/DDBJ whole genome shotgun (WGS) entry which is preliminary data.</text>
</comment>
<gene>
    <name evidence="2" type="ORF">GCM10007879_08940</name>
</gene>
<dbReference type="InterPro" id="IPR047111">
    <property type="entry name" value="YbaP-like"/>
</dbReference>